<dbReference type="InterPro" id="IPR036388">
    <property type="entry name" value="WH-like_DNA-bd_sf"/>
</dbReference>
<accession>A0AAV0GAG5</accession>
<evidence type="ECO:0000256" key="7">
    <source>
        <dbReference type="RuleBase" id="RU367076"/>
    </source>
</evidence>
<evidence type="ECO:0000256" key="6">
    <source>
        <dbReference type="ARBA" id="ARBA00023242"/>
    </source>
</evidence>
<evidence type="ECO:0000256" key="1">
    <source>
        <dbReference type="ARBA" id="ARBA00004123"/>
    </source>
</evidence>
<feature type="domain" description="RNA polymerase III Rpc82 C -terminal" evidence="9">
    <location>
        <begin position="152"/>
        <end position="333"/>
    </location>
</feature>
<reference evidence="12" key="1">
    <citation type="submission" date="2022-07" db="EMBL/GenBank/DDBJ databases">
        <authorList>
            <person name="Macas J."/>
            <person name="Novak P."/>
            <person name="Neumann P."/>
        </authorList>
    </citation>
    <scope>NUCLEOTIDE SEQUENCE</scope>
</reference>
<evidence type="ECO:0000313" key="12">
    <source>
        <dbReference type="EMBL" id="CAH9144955.1"/>
    </source>
</evidence>
<dbReference type="Pfam" id="PF22536">
    <property type="entry name" value="WHD_POLR3C"/>
    <property type="match status" value="1"/>
</dbReference>
<protein>
    <recommendedName>
        <fullName evidence="3 7">DNA-directed RNA polymerase III subunit RPC3</fullName>
        <shortName evidence="7">RNA polymerase III subunit C3</shortName>
    </recommendedName>
</protein>
<dbReference type="InterPro" id="IPR013197">
    <property type="entry name" value="RNA_pol_III_RPC82-rel_HTH"/>
</dbReference>
<keyword evidence="4 7" id="KW-0240">DNA-directed RNA polymerase</keyword>
<dbReference type="Gene3D" id="1.10.10.10">
    <property type="entry name" value="Winged helix-like DNA-binding domain superfamily/Winged helix DNA-binding domain"/>
    <property type="match status" value="4"/>
</dbReference>
<evidence type="ECO:0000256" key="8">
    <source>
        <dbReference type="SAM" id="MobiDB-lite"/>
    </source>
</evidence>
<evidence type="ECO:0000259" key="11">
    <source>
        <dbReference type="Pfam" id="PF22536"/>
    </source>
</evidence>
<feature type="domain" description="DNA-directed RNA polymerase III subunit RPC3 winged-helix" evidence="11">
    <location>
        <begin position="384"/>
        <end position="444"/>
    </location>
</feature>
<dbReference type="Pfam" id="PF05645">
    <property type="entry name" value="RNA_pol_Rpc82"/>
    <property type="match status" value="1"/>
</dbReference>
<dbReference type="AlphaFoldDB" id="A0AAV0GAG5"/>
<comment type="caution">
    <text evidence="12">The sequence shown here is derived from an EMBL/GenBank/DDBJ whole genome shotgun (WGS) entry which is preliminary data.</text>
</comment>
<dbReference type="Proteomes" id="UP001152523">
    <property type="component" value="Unassembled WGS sequence"/>
</dbReference>
<proteinExistence type="inferred from homology"/>
<keyword evidence="13" id="KW-1185">Reference proteome</keyword>
<comment type="function">
    <text evidence="7">DNA-dependent RNA polymerase catalyzes the transcription of DNA into RNA using the four ribonucleoside triphosphates as substrates. Specific core component of RNA polymerase III which synthesizes small RNAs, such as 5S rRNA and tRNAs.</text>
</comment>
<dbReference type="FunFam" id="1.10.10.10:FF:000515">
    <property type="entry name" value="DNA-directed RNA polymerase III subunit rpc3"/>
    <property type="match status" value="1"/>
</dbReference>
<evidence type="ECO:0000256" key="3">
    <source>
        <dbReference type="ARBA" id="ARBA00016689"/>
    </source>
</evidence>
<gene>
    <name evidence="12" type="ORF">CEPIT_LOCUS41840</name>
</gene>
<name>A0AAV0GAG5_9ASTE</name>
<feature type="region of interest" description="Disordered" evidence="8">
    <location>
        <begin position="224"/>
        <end position="246"/>
    </location>
</feature>
<keyword evidence="5 7" id="KW-0804">Transcription</keyword>
<dbReference type="PANTHER" id="PTHR12949">
    <property type="entry name" value="RNA POLYMERASE III DNA DIRECTED -RELATED"/>
    <property type="match status" value="1"/>
</dbReference>
<evidence type="ECO:0000259" key="10">
    <source>
        <dbReference type="Pfam" id="PF08221"/>
    </source>
</evidence>
<comment type="subunit">
    <text evidence="7">Component of the RNA polymerase III (Pol III) complex consisting of 17 subunits.</text>
</comment>
<evidence type="ECO:0000256" key="2">
    <source>
        <dbReference type="ARBA" id="ARBA00007206"/>
    </source>
</evidence>
<evidence type="ECO:0000313" key="13">
    <source>
        <dbReference type="Proteomes" id="UP001152523"/>
    </source>
</evidence>
<dbReference type="InterPro" id="IPR039748">
    <property type="entry name" value="RPC3"/>
</dbReference>
<comment type="similarity">
    <text evidence="2 7">Belongs to the eukaryotic RPC3/POLR3C RNA polymerase subunit family.</text>
</comment>
<comment type="subcellular location">
    <subcellularLocation>
        <location evidence="1 7">Nucleus</location>
    </subcellularLocation>
</comment>
<organism evidence="12 13">
    <name type="scientific">Cuscuta epithymum</name>
    <dbReference type="NCBI Taxonomy" id="186058"/>
    <lineage>
        <taxon>Eukaryota</taxon>
        <taxon>Viridiplantae</taxon>
        <taxon>Streptophyta</taxon>
        <taxon>Embryophyta</taxon>
        <taxon>Tracheophyta</taxon>
        <taxon>Spermatophyta</taxon>
        <taxon>Magnoliopsida</taxon>
        <taxon>eudicotyledons</taxon>
        <taxon>Gunneridae</taxon>
        <taxon>Pentapetalae</taxon>
        <taxon>asterids</taxon>
        <taxon>lamiids</taxon>
        <taxon>Solanales</taxon>
        <taxon>Convolvulaceae</taxon>
        <taxon>Cuscuteae</taxon>
        <taxon>Cuscuta</taxon>
        <taxon>Cuscuta subgen. Cuscuta</taxon>
    </lineage>
</organism>
<evidence type="ECO:0000256" key="5">
    <source>
        <dbReference type="ARBA" id="ARBA00023163"/>
    </source>
</evidence>
<dbReference type="InterPro" id="IPR008806">
    <property type="entry name" value="RNA_pol_III_Rpc82_C"/>
</dbReference>
<dbReference type="GO" id="GO:0003697">
    <property type="term" value="F:single-stranded DNA binding"/>
    <property type="evidence" value="ECO:0007669"/>
    <property type="project" value="UniProtKB-UniRule"/>
</dbReference>
<dbReference type="Pfam" id="PF08221">
    <property type="entry name" value="HTH_9"/>
    <property type="match status" value="1"/>
</dbReference>
<evidence type="ECO:0000256" key="4">
    <source>
        <dbReference type="ARBA" id="ARBA00022478"/>
    </source>
</evidence>
<dbReference type="PANTHER" id="PTHR12949:SF0">
    <property type="entry name" value="DNA-DIRECTED RNA POLYMERASE III SUBUNIT RPC3"/>
    <property type="match status" value="1"/>
</dbReference>
<dbReference type="GO" id="GO:0006351">
    <property type="term" value="P:DNA-templated transcription"/>
    <property type="evidence" value="ECO:0007669"/>
    <property type="project" value="InterPro"/>
</dbReference>
<keyword evidence="6 7" id="KW-0539">Nucleus</keyword>
<sequence length="528" mass="59835">MASQHGIKLAVHLVSSLLGDHNAKVCECLLRRGTLTLPQIIQFTELSADNVRKCLLVLIHHNCVQAFAIKQDGAFGTEPKIVTNYMALFDNIIHRMRFPKFLEIVSQELDKKCGEMFEGLLQHGRLSFSQILDRHKETAKQEVSGEDDVLDRFQRLAQARFVERCPDPLPFLDPHSKDESAAKKKAKKASKLAEKSIETQALEEAAPMESLRFSVEMDSWNDVPGCSKNTKEGKSVAAGGKRKKDESELSVKDEKKVLWRVNCEEFVRRLRHKACVANVKARINDEAAIVLDAILELSRSSGTQVKADNSASLSINSIYDAVITKEAGLGMDLERIRGSLVQLGCEVPLIPIDESYSIDLKNIIEVARTEEVLIFHIASVPKKVEPIVLKRYGREAFRMFRLVSKTGRLMLTEEISDATFVEKKDALRILLGLWQDDYLEMKKIIVRGNNQTEQMLWSVSKQLLWKRVLDEMYHTALNLRLRITHEQEQVKKLVGELGRGDGRSANVRLLLESAFMNLDDAIMLFHDF</sequence>
<dbReference type="FunFam" id="1.10.10.10:FF:000218">
    <property type="entry name" value="DNA-directed RNA polymerase III subunit RPC3"/>
    <property type="match status" value="1"/>
</dbReference>
<dbReference type="GO" id="GO:0005666">
    <property type="term" value="C:RNA polymerase III complex"/>
    <property type="evidence" value="ECO:0007669"/>
    <property type="project" value="UniProtKB-UniRule"/>
</dbReference>
<dbReference type="InterPro" id="IPR055207">
    <property type="entry name" value="POLR3C_WHD"/>
</dbReference>
<evidence type="ECO:0000259" key="9">
    <source>
        <dbReference type="Pfam" id="PF05645"/>
    </source>
</evidence>
<dbReference type="EMBL" id="CAMAPF010001073">
    <property type="protein sequence ID" value="CAH9144955.1"/>
    <property type="molecule type" value="Genomic_DNA"/>
</dbReference>
<feature type="domain" description="RNA polymerase III subunit RPC82-related helix-turn-helix" evidence="10">
    <location>
        <begin position="8"/>
        <end position="67"/>
    </location>
</feature>